<accession>A0A815REA5</accession>
<proteinExistence type="predicted"/>
<evidence type="ECO:0000313" key="3">
    <source>
        <dbReference type="EMBL" id="CAF1475966.1"/>
    </source>
</evidence>
<dbReference type="PANTHER" id="PTHR47992">
    <property type="entry name" value="PROTEIN PHOSPHATASE"/>
    <property type="match status" value="1"/>
</dbReference>
<keyword evidence="4" id="KW-1185">Reference proteome</keyword>
<dbReference type="Proteomes" id="UP000663828">
    <property type="component" value="Unassembled WGS sequence"/>
</dbReference>
<evidence type="ECO:0000313" key="2">
    <source>
        <dbReference type="EMBL" id="CAF1382393.1"/>
    </source>
</evidence>
<dbReference type="Pfam" id="PF00481">
    <property type="entry name" value="PP2C"/>
    <property type="match status" value="1"/>
</dbReference>
<dbReference type="EMBL" id="CAJNOR010004110">
    <property type="protein sequence ID" value="CAF1475966.1"/>
    <property type="molecule type" value="Genomic_DNA"/>
</dbReference>
<dbReference type="Proteomes" id="UP000663852">
    <property type="component" value="Unassembled WGS sequence"/>
</dbReference>
<dbReference type="InterPro" id="IPR015655">
    <property type="entry name" value="PP2C"/>
</dbReference>
<feature type="domain" description="PPM-type phosphatase" evidence="1">
    <location>
        <begin position="30"/>
        <end position="293"/>
    </location>
</feature>
<dbReference type="GO" id="GO:0004722">
    <property type="term" value="F:protein serine/threonine phosphatase activity"/>
    <property type="evidence" value="ECO:0007669"/>
    <property type="project" value="InterPro"/>
</dbReference>
<name>A0A815REA5_ADIRI</name>
<dbReference type="InterPro" id="IPR036457">
    <property type="entry name" value="PPM-type-like_dom_sf"/>
</dbReference>
<reference evidence="3" key="1">
    <citation type="submission" date="2021-02" db="EMBL/GenBank/DDBJ databases">
        <authorList>
            <person name="Nowell W R."/>
        </authorList>
    </citation>
    <scope>NUCLEOTIDE SEQUENCE</scope>
</reference>
<gene>
    <name evidence="2" type="ORF">EDS130_LOCUS35001</name>
    <name evidence="3" type="ORF">XAT740_LOCUS38258</name>
</gene>
<dbReference type="AlphaFoldDB" id="A0A815REA5"/>
<protein>
    <recommendedName>
        <fullName evidence="1">PPM-type phosphatase domain-containing protein</fullName>
    </recommendedName>
</protein>
<dbReference type="CDD" id="cd00143">
    <property type="entry name" value="PP2Cc"/>
    <property type="match status" value="1"/>
</dbReference>
<dbReference type="Gene3D" id="3.60.40.10">
    <property type="entry name" value="PPM-type phosphatase domain"/>
    <property type="match status" value="1"/>
</dbReference>
<dbReference type="SUPFAM" id="SSF81606">
    <property type="entry name" value="PP2C-like"/>
    <property type="match status" value="1"/>
</dbReference>
<dbReference type="PROSITE" id="PS51746">
    <property type="entry name" value="PPM_2"/>
    <property type="match status" value="1"/>
</dbReference>
<dbReference type="EMBL" id="CAJNOJ010000301">
    <property type="protein sequence ID" value="CAF1382393.1"/>
    <property type="molecule type" value="Genomic_DNA"/>
</dbReference>
<organism evidence="3 4">
    <name type="scientific">Adineta ricciae</name>
    <name type="common">Rotifer</name>
    <dbReference type="NCBI Taxonomy" id="249248"/>
    <lineage>
        <taxon>Eukaryota</taxon>
        <taxon>Metazoa</taxon>
        <taxon>Spiralia</taxon>
        <taxon>Gnathifera</taxon>
        <taxon>Rotifera</taxon>
        <taxon>Eurotatoria</taxon>
        <taxon>Bdelloidea</taxon>
        <taxon>Adinetida</taxon>
        <taxon>Adinetidae</taxon>
        <taxon>Adineta</taxon>
    </lineage>
</organism>
<dbReference type="OrthoDB" id="10264738at2759"/>
<dbReference type="InterPro" id="IPR001932">
    <property type="entry name" value="PPM-type_phosphatase-like_dom"/>
</dbReference>
<sequence>MLSHNIDNEGDEDLFLKHPETKKELLHGQTFAFAGMQGWRKSNEDFHKHLVPINELQWKLWSYFAIFDGHNGIETAKNAANLLDKHLIDALNELIHSTQIDLYQISQIIKHTFLQLDKELVNLVNDQSGSVCIATLIGPEHIYLINLGDSRAIIISNDGKVLEYTKDHKPNNRKEKERILKAGGHVTQHSGDVARVEDQLAVSRALGDYSIDKHLIPASPAIIQFAKNPNSQGEYLILACDGIWDVMSNEQVASFILQRISLNSSLENIASQLLDHCLKLQTMDNMSVYIIKI</sequence>
<evidence type="ECO:0000313" key="4">
    <source>
        <dbReference type="Proteomes" id="UP000663828"/>
    </source>
</evidence>
<comment type="caution">
    <text evidence="3">The sequence shown here is derived from an EMBL/GenBank/DDBJ whole genome shotgun (WGS) entry which is preliminary data.</text>
</comment>
<evidence type="ECO:0000259" key="1">
    <source>
        <dbReference type="PROSITE" id="PS51746"/>
    </source>
</evidence>
<dbReference type="SMART" id="SM00332">
    <property type="entry name" value="PP2Cc"/>
    <property type="match status" value="1"/>
</dbReference>